<dbReference type="EMBL" id="MDEC01000026">
    <property type="protein sequence ID" value="PPU61003.1"/>
    <property type="molecule type" value="Genomic_DNA"/>
</dbReference>
<name>A0A2S7CHF1_9XANT</name>
<dbReference type="Proteomes" id="UP000237872">
    <property type="component" value="Unassembled WGS sequence"/>
</dbReference>
<proteinExistence type="predicted"/>
<evidence type="ECO:0000313" key="2">
    <source>
        <dbReference type="Proteomes" id="UP000237872"/>
    </source>
</evidence>
<organism evidence="1 2">
    <name type="scientific">Xanthomonas codiaei</name>
    <dbReference type="NCBI Taxonomy" id="56463"/>
    <lineage>
        <taxon>Bacteria</taxon>
        <taxon>Pseudomonadati</taxon>
        <taxon>Pseudomonadota</taxon>
        <taxon>Gammaproteobacteria</taxon>
        <taxon>Lysobacterales</taxon>
        <taxon>Lysobacteraceae</taxon>
        <taxon>Xanthomonas</taxon>
    </lineage>
</organism>
<comment type="caution">
    <text evidence="1">The sequence shown here is derived from an EMBL/GenBank/DDBJ whole genome shotgun (WGS) entry which is preliminary data.</text>
</comment>
<protein>
    <submittedName>
        <fullName evidence="1">Uncharacterized protein</fullName>
    </submittedName>
</protein>
<gene>
    <name evidence="1" type="ORF">XcodCFBP4690_16585</name>
</gene>
<reference evidence="1 2" key="1">
    <citation type="submission" date="2016-08" db="EMBL/GenBank/DDBJ databases">
        <authorList>
            <person name="Seilhamer J.J."/>
        </authorList>
    </citation>
    <scope>NUCLEOTIDE SEQUENCE [LARGE SCALE GENOMIC DNA]</scope>
    <source>
        <strain evidence="1 2">CFBP4690</strain>
    </source>
</reference>
<accession>A0A2S7CHF1</accession>
<sequence length="51" mass="5468">MLEGLLQFAIAGDTHNPDFAQLNDTVYQRLQQAYGAVSGSALATDQKRTAA</sequence>
<dbReference type="AlphaFoldDB" id="A0A2S7CHF1"/>
<evidence type="ECO:0000313" key="1">
    <source>
        <dbReference type="EMBL" id="PPU61003.1"/>
    </source>
</evidence>